<dbReference type="SUPFAM" id="SSF81324">
    <property type="entry name" value="Voltage-gated potassium channels"/>
    <property type="match status" value="1"/>
</dbReference>
<dbReference type="Proteomes" id="UP000053660">
    <property type="component" value="Unassembled WGS sequence"/>
</dbReference>
<protein>
    <recommendedName>
        <fullName evidence="1">Potassium channel domain-containing protein</fullName>
    </recommendedName>
</protein>
<accession>A0A0B1TM84</accession>
<evidence type="ECO:0000313" key="3">
    <source>
        <dbReference type="Proteomes" id="UP000053660"/>
    </source>
</evidence>
<feature type="non-terminal residue" evidence="2">
    <location>
        <position position="1"/>
    </location>
</feature>
<dbReference type="EMBL" id="KN549499">
    <property type="protein sequence ID" value="KHJ97181.1"/>
    <property type="molecule type" value="Genomic_DNA"/>
</dbReference>
<feature type="domain" description="Potassium channel" evidence="1">
    <location>
        <begin position="63"/>
        <end position="100"/>
    </location>
</feature>
<sequence>IEEEFWKHPQILAQQKAALDAKIEEFAGQITIRQNGTGKHTNARAAEKFMKDSYVELLKQESLFSGSTYQKLAESKYKWTFGSAVFFSMNVYTTTGYGNF</sequence>
<dbReference type="InterPro" id="IPR013099">
    <property type="entry name" value="K_chnl_dom"/>
</dbReference>
<organism evidence="2 3">
    <name type="scientific">Oesophagostomum dentatum</name>
    <name type="common">Nodular worm</name>
    <dbReference type="NCBI Taxonomy" id="61180"/>
    <lineage>
        <taxon>Eukaryota</taxon>
        <taxon>Metazoa</taxon>
        <taxon>Ecdysozoa</taxon>
        <taxon>Nematoda</taxon>
        <taxon>Chromadorea</taxon>
        <taxon>Rhabditida</taxon>
        <taxon>Rhabditina</taxon>
        <taxon>Rhabditomorpha</taxon>
        <taxon>Strongyloidea</taxon>
        <taxon>Strongylidae</taxon>
        <taxon>Oesophagostomum</taxon>
    </lineage>
</organism>
<dbReference type="AlphaFoldDB" id="A0A0B1TM84"/>
<evidence type="ECO:0000313" key="2">
    <source>
        <dbReference type="EMBL" id="KHJ97181.1"/>
    </source>
</evidence>
<dbReference type="Pfam" id="PF07885">
    <property type="entry name" value="Ion_trans_2"/>
    <property type="match status" value="1"/>
</dbReference>
<dbReference type="OrthoDB" id="5842169at2759"/>
<evidence type="ECO:0000259" key="1">
    <source>
        <dbReference type="Pfam" id="PF07885"/>
    </source>
</evidence>
<dbReference type="Gene3D" id="1.10.287.70">
    <property type="match status" value="1"/>
</dbReference>
<name>A0A0B1TM84_OESDE</name>
<proteinExistence type="predicted"/>
<keyword evidence="3" id="KW-1185">Reference proteome</keyword>
<gene>
    <name evidence="2" type="ORF">OESDEN_02841</name>
</gene>
<reference evidence="2 3" key="1">
    <citation type="submission" date="2014-03" db="EMBL/GenBank/DDBJ databases">
        <title>Draft genome of the hookworm Oesophagostomum dentatum.</title>
        <authorList>
            <person name="Mitreva M."/>
        </authorList>
    </citation>
    <scope>NUCLEOTIDE SEQUENCE [LARGE SCALE GENOMIC DNA]</scope>
    <source>
        <strain evidence="2 3">OD-Hann</strain>
    </source>
</reference>